<accession>A0A9P7E4U0</accession>
<evidence type="ECO:0000256" key="1">
    <source>
        <dbReference type="ARBA" id="ARBA00004389"/>
    </source>
</evidence>
<dbReference type="InterPro" id="IPR036249">
    <property type="entry name" value="Thioredoxin-like_sf"/>
</dbReference>
<gene>
    <name evidence="9" type="ORF">BJ212DRAFT_1375902</name>
</gene>
<feature type="domain" description="Thioredoxin" evidence="8">
    <location>
        <begin position="145"/>
        <end position="279"/>
    </location>
</feature>
<dbReference type="Gene3D" id="3.40.30.10">
    <property type="entry name" value="Glutaredoxin"/>
    <property type="match status" value="3"/>
</dbReference>
<dbReference type="InterPro" id="IPR013766">
    <property type="entry name" value="Thioredoxin_domain"/>
</dbReference>
<dbReference type="CDD" id="cd02961">
    <property type="entry name" value="PDI_a_family"/>
    <property type="match status" value="2"/>
</dbReference>
<evidence type="ECO:0000256" key="5">
    <source>
        <dbReference type="ARBA" id="ARBA00045246"/>
    </source>
</evidence>
<keyword evidence="10" id="KW-1185">Reference proteome</keyword>
<evidence type="ECO:0000259" key="8">
    <source>
        <dbReference type="PROSITE" id="PS51352"/>
    </source>
</evidence>
<feature type="transmembrane region" description="Helical" evidence="6">
    <location>
        <begin position="538"/>
        <end position="558"/>
    </location>
</feature>
<dbReference type="GeneID" id="64630487"/>
<proteinExistence type="predicted"/>
<dbReference type="InterPro" id="IPR052250">
    <property type="entry name" value="PDI_TMX3"/>
</dbReference>
<dbReference type="InterPro" id="IPR017937">
    <property type="entry name" value="Thioredoxin_CS"/>
</dbReference>
<evidence type="ECO:0000256" key="6">
    <source>
        <dbReference type="SAM" id="Phobius"/>
    </source>
</evidence>
<feature type="chain" id="PRO_5040422995" evidence="7">
    <location>
        <begin position="29"/>
        <end position="584"/>
    </location>
</feature>
<evidence type="ECO:0000256" key="4">
    <source>
        <dbReference type="ARBA" id="ARBA00023136"/>
    </source>
</evidence>
<dbReference type="PANTHER" id="PTHR46426:SF1">
    <property type="entry name" value="PROTEIN DISULFIDE-ISOMERASE TMX3"/>
    <property type="match status" value="1"/>
</dbReference>
<evidence type="ECO:0000256" key="2">
    <source>
        <dbReference type="ARBA" id="ARBA00022692"/>
    </source>
</evidence>
<evidence type="ECO:0000313" key="9">
    <source>
        <dbReference type="EMBL" id="KAG1811258.1"/>
    </source>
</evidence>
<evidence type="ECO:0000313" key="10">
    <source>
        <dbReference type="Proteomes" id="UP000807769"/>
    </source>
</evidence>
<dbReference type="Pfam" id="PF13848">
    <property type="entry name" value="Thioredoxin_6"/>
    <property type="match status" value="1"/>
</dbReference>
<dbReference type="AlphaFoldDB" id="A0A9P7E4U0"/>
<keyword evidence="4 6" id="KW-0472">Membrane</keyword>
<dbReference type="RefSeq" id="XP_041189918.1">
    <property type="nucleotide sequence ID" value="XM_041336470.1"/>
</dbReference>
<name>A0A9P7E4U0_9AGAM</name>
<dbReference type="Pfam" id="PF00085">
    <property type="entry name" value="Thioredoxin"/>
    <property type="match status" value="2"/>
</dbReference>
<comment type="caution">
    <text evidence="9">The sequence shown here is derived from an EMBL/GenBank/DDBJ whole genome shotgun (WGS) entry which is preliminary data.</text>
</comment>
<sequence length="584" mass="65667">MRFIMIPSPLSLFTTWFVLQAAAAPAAGSQVLTPQDFKQTIADGVWFIEHFSPYCRHCRNFEPTWNRVVDKFEKQPDLGIHLAQVNCALNGDLCTENGVTGYPQMNLYRNGQFVETFTKDRDFDILVDFLLPHAEPTANSLSSSTAVEQEEMAAEIVPVNENSVVQVSQAESNPLGEVISLTSETFDNFVAQAPTFVKFFAPWCGHCKKLAPVWIQVARRMQHKLNIAQVNCDEFKSLCTKQGVTGYPMLFYYSHGAKTEYSGSRKYEPLVAFADKAASPTMQPISAHDLDKVVHEHPVAYVLLLSSSDEHVVSEVAKDSQLLLGSPPVFVSSSKELFTRYEIPTTESWAILAFKDNDPKEPTSIFNSSIPDTLSTWLFANRLPTSLELSRDVFQQVMNAPHNPLVVIAATPNDVQNDVSLKLNDIAKKWRLRKSYVGRQDVVFTWMDADQWGSWMKSMYGVKVNDQPKVVVADHNRLVYWDRDTTGQPIQLNAVSIFSAIEGVYSNKIRSKHSENILERLLRVFNSSLTNTEGFIIAHPYMAVLLILGFLAAVVMAIKKLLDDDTDLQPGHRYIKGGSRRDCR</sequence>
<dbReference type="Proteomes" id="UP000807769">
    <property type="component" value="Unassembled WGS sequence"/>
</dbReference>
<dbReference type="GO" id="GO:0005789">
    <property type="term" value="C:endoplasmic reticulum membrane"/>
    <property type="evidence" value="ECO:0007669"/>
    <property type="project" value="UniProtKB-SubCell"/>
</dbReference>
<dbReference type="PROSITE" id="PS51352">
    <property type="entry name" value="THIOREDOXIN_2"/>
    <property type="match status" value="2"/>
</dbReference>
<keyword evidence="7" id="KW-0732">Signal</keyword>
<organism evidence="9 10">
    <name type="scientific">Suillus subaureus</name>
    <dbReference type="NCBI Taxonomy" id="48587"/>
    <lineage>
        <taxon>Eukaryota</taxon>
        <taxon>Fungi</taxon>
        <taxon>Dikarya</taxon>
        <taxon>Basidiomycota</taxon>
        <taxon>Agaricomycotina</taxon>
        <taxon>Agaricomycetes</taxon>
        <taxon>Agaricomycetidae</taxon>
        <taxon>Boletales</taxon>
        <taxon>Suillineae</taxon>
        <taxon>Suillaceae</taxon>
        <taxon>Suillus</taxon>
    </lineage>
</organism>
<protein>
    <submittedName>
        <fullName evidence="9">Thioredoxin-like protein</fullName>
    </submittedName>
</protein>
<dbReference type="PROSITE" id="PS00194">
    <property type="entry name" value="THIOREDOXIN_1"/>
    <property type="match status" value="1"/>
</dbReference>
<evidence type="ECO:0000256" key="3">
    <source>
        <dbReference type="ARBA" id="ARBA00022989"/>
    </source>
</evidence>
<feature type="domain" description="Thioredoxin" evidence="8">
    <location>
        <begin position="12"/>
        <end position="135"/>
    </location>
</feature>
<comment type="function">
    <text evidence="5">Probable disulfide isomerase, which participates in the folding of proteins containing disulfide bonds. May act as a dithiol oxidase. Acts as a regulator of endoplasmic reticulum-mitochondria contact sites via its ability to regulate redox signals.</text>
</comment>
<keyword evidence="2 6" id="KW-0812">Transmembrane</keyword>
<dbReference type="OrthoDB" id="72053at2759"/>
<dbReference type="SUPFAM" id="SSF52833">
    <property type="entry name" value="Thioredoxin-like"/>
    <property type="match status" value="2"/>
</dbReference>
<comment type="subcellular location">
    <subcellularLocation>
        <location evidence="1">Endoplasmic reticulum membrane</location>
        <topology evidence="1">Single-pass membrane protein</topology>
    </subcellularLocation>
</comment>
<feature type="signal peptide" evidence="7">
    <location>
        <begin position="1"/>
        <end position="28"/>
    </location>
</feature>
<dbReference type="PANTHER" id="PTHR46426">
    <property type="entry name" value="PROTEIN DISULFIDE-ISOMERASE TMX3"/>
    <property type="match status" value="1"/>
</dbReference>
<reference evidence="9" key="1">
    <citation type="journal article" date="2020" name="New Phytol.">
        <title>Comparative genomics reveals dynamic genome evolution in host specialist ectomycorrhizal fungi.</title>
        <authorList>
            <person name="Lofgren L.A."/>
            <person name="Nguyen N.H."/>
            <person name="Vilgalys R."/>
            <person name="Ruytinx J."/>
            <person name="Liao H.L."/>
            <person name="Branco S."/>
            <person name="Kuo A."/>
            <person name="LaButti K."/>
            <person name="Lipzen A."/>
            <person name="Andreopoulos W."/>
            <person name="Pangilinan J."/>
            <person name="Riley R."/>
            <person name="Hundley H."/>
            <person name="Na H."/>
            <person name="Barry K."/>
            <person name="Grigoriev I.V."/>
            <person name="Stajich J.E."/>
            <person name="Kennedy P.G."/>
        </authorList>
    </citation>
    <scope>NUCLEOTIDE SEQUENCE</scope>
    <source>
        <strain evidence="9">MN1</strain>
    </source>
</reference>
<evidence type="ECO:0000256" key="7">
    <source>
        <dbReference type="SAM" id="SignalP"/>
    </source>
</evidence>
<keyword evidence="3 6" id="KW-1133">Transmembrane helix</keyword>
<dbReference type="EMBL" id="JABBWG010000030">
    <property type="protein sequence ID" value="KAG1811258.1"/>
    <property type="molecule type" value="Genomic_DNA"/>
</dbReference>